<dbReference type="AlphaFoldDB" id="A0A2N6D0K0"/>
<evidence type="ECO:0000256" key="2">
    <source>
        <dbReference type="ARBA" id="ARBA00023012"/>
    </source>
</evidence>
<evidence type="ECO:0000256" key="6">
    <source>
        <dbReference type="PROSITE-ProRule" id="PRU00169"/>
    </source>
</evidence>
<evidence type="ECO:0000256" key="1">
    <source>
        <dbReference type="ARBA" id="ARBA00022553"/>
    </source>
</evidence>
<keyword evidence="3" id="KW-0805">Transcription regulation</keyword>
<keyword evidence="5" id="KW-0804">Transcription</keyword>
<dbReference type="FunFam" id="1.10.10.10:FF:000058">
    <property type="entry name" value="DNA-binding response OmpR family regulator"/>
    <property type="match status" value="1"/>
</dbReference>
<feature type="modified residue" description="4-aspartylphosphate" evidence="6">
    <location>
        <position position="51"/>
    </location>
</feature>
<proteinExistence type="predicted"/>
<name>A0A2N6D0K0_9GAMM</name>
<organism evidence="10 11">
    <name type="scientific">Sedimenticola selenatireducens</name>
    <dbReference type="NCBI Taxonomy" id="191960"/>
    <lineage>
        <taxon>Bacteria</taxon>
        <taxon>Pseudomonadati</taxon>
        <taxon>Pseudomonadota</taxon>
        <taxon>Gammaproteobacteria</taxon>
        <taxon>Chromatiales</taxon>
        <taxon>Sedimenticolaceae</taxon>
        <taxon>Sedimenticola</taxon>
    </lineage>
</organism>
<evidence type="ECO:0000256" key="3">
    <source>
        <dbReference type="ARBA" id="ARBA00023015"/>
    </source>
</evidence>
<evidence type="ECO:0000256" key="5">
    <source>
        <dbReference type="ARBA" id="ARBA00023163"/>
    </source>
</evidence>
<dbReference type="PROSITE" id="PS51755">
    <property type="entry name" value="OMPR_PHOB"/>
    <property type="match status" value="1"/>
</dbReference>
<dbReference type="InterPro" id="IPR001867">
    <property type="entry name" value="OmpR/PhoB-type_DNA-bd"/>
</dbReference>
<reference evidence="10 11" key="1">
    <citation type="submission" date="2017-11" db="EMBL/GenBank/DDBJ databases">
        <title>Genome-resolved metagenomics identifies genetic mobility, metabolic interactions, and unexpected diversity in perchlorate-reducing communities.</title>
        <authorList>
            <person name="Barnum T.P."/>
            <person name="Figueroa I.A."/>
            <person name="Carlstrom C.I."/>
            <person name="Lucas L.N."/>
            <person name="Engelbrektson A.L."/>
            <person name="Coates J.D."/>
        </authorList>
    </citation>
    <scope>NUCLEOTIDE SEQUENCE [LARGE SCALE GENOMIC DNA]</scope>
    <source>
        <strain evidence="10">BM301</strain>
    </source>
</reference>
<dbReference type="Gene3D" id="3.40.50.2300">
    <property type="match status" value="1"/>
</dbReference>
<dbReference type="InterPro" id="IPR039420">
    <property type="entry name" value="WalR-like"/>
</dbReference>
<dbReference type="GO" id="GO:0032993">
    <property type="term" value="C:protein-DNA complex"/>
    <property type="evidence" value="ECO:0007669"/>
    <property type="project" value="TreeGrafter"/>
</dbReference>
<dbReference type="CDD" id="cd00383">
    <property type="entry name" value="trans_reg_C"/>
    <property type="match status" value="1"/>
</dbReference>
<comment type="caution">
    <text evidence="10">The sequence shown here is derived from an EMBL/GenBank/DDBJ whole genome shotgun (WGS) entry which is preliminary data.</text>
</comment>
<dbReference type="GO" id="GO:0000156">
    <property type="term" value="F:phosphorelay response regulator activity"/>
    <property type="evidence" value="ECO:0007669"/>
    <property type="project" value="TreeGrafter"/>
</dbReference>
<feature type="domain" description="OmpR/PhoB-type" evidence="9">
    <location>
        <begin position="125"/>
        <end position="222"/>
    </location>
</feature>
<dbReference type="InterPro" id="IPR011006">
    <property type="entry name" value="CheY-like_superfamily"/>
</dbReference>
<dbReference type="Pfam" id="PF00072">
    <property type="entry name" value="Response_reg"/>
    <property type="match status" value="1"/>
</dbReference>
<dbReference type="STRING" id="1111735.GCA_000428045_01307"/>
<dbReference type="PANTHER" id="PTHR48111">
    <property type="entry name" value="REGULATOR OF RPOS"/>
    <property type="match status" value="1"/>
</dbReference>
<evidence type="ECO:0000256" key="4">
    <source>
        <dbReference type="ARBA" id="ARBA00023125"/>
    </source>
</evidence>
<dbReference type="Proteomes" id="UP000235015">
    <property type="component" value="Unassembled WGS sequence"/>
</dbReference>
<dbReference type="Gene3D" id="6.10.250.690">
    <property type="match status" value="1"/>
</dbReference>
<dbReference type="CDD" id="cd19935">
    <property type="entry name" value="REC_OmpR_CusR-like"/>
    <property type="match status" value="1"/>
</dbReference>
<dbReference type="EMBL" id="PKUN01000002">
    <property type="protein sequence ID" value="PLX63194.1"/>
    <property type="molecule type" value="Genomic_DNA"/>
</dbReference>
<dbReference type="PROSITE" id="PS50110">
    <property type="entry name" value="RESPONSE_REGULATORY"/>
    <property type="match status" value="1"/>
</dbReference>
<feature type="domain" description="Response regulatory" evidence="8">
    <location>
        <begin position="2"/>
        <end position="116"/>
    </location>
</feature>
<keyword evidence="1 6" id="KW-0597">Phosphoprotein</keyword>
<evidence type="ECO:0000256" key="7">
    <source>
        <dbReference type="PROSITE-ProRule" id="PRU01091"/>
    </source>
</evidence>
<accession>A0A2N6D0K0</accession>
<evidence type="ECO:0000313" key="10">
    <source>
        <dbReference type="EMBL" id="PLX63194.1"/>
    </source>
</evidence>
<evidence type="ECO:0000259" key="8">
    <source>
        <dbReference type="PROSITE" id="PS50110"/>
    </source>
</evidence>
<dbReference type="InterPro" id="IPR036388">
    <property type="entry name" value="WH-like_DNA-bd_sf"/>
</dbReference>
<dbReference type="GO" id="GO:0000976">
    <property type="term" value="F:transcription cis-regulatory region binding"/>
    <property type="evidence" value="ECO:0007669"/>
    <property type="project" value="TreeGrafter"/>
</dbReference>
<evidence type="ECO:0000259" key="9">
    <source>
        <dbReference type="PROSITE" id="PS51755"/>
    </source>
</evidence>
<dbReference type="SUPFAM" id="SSF52172">
    <property type="entry name" value="CheY-like"/>
    <property type="match status" value="1"/>
</dbReference>
<dbReference type="Gene3D" id="1.10.10.10">
    <property type="entry name" value="Winged helix-like DNA-binding domain superfamily/Winged helix DNA-binding domain"/>
    <property type="match status" value="1"/>
</dbReference>
<dbReference type="InterPro" id="IPR001789">
    <property type="entry name" value="Sig_transdc_resp-reg_receiver"/>
</dbReference>
<dbReference type="SMART" id="SM00862">
    <property type="entry name" value="Trans_reg_C"/>
    <property type="match status" value="1"/>
</dbReference>
<keyword evidence="2" id="KW-0902">Two-component regulatory system</keyword>
<dbReference type="FunFam" id="3.40.50.2300:FF:000001">
    <property type="entry name" value="DNA-binding response regulator PhoB"/>
    <property type="match status" value="1"/>
</dbReference>
<feature type="DNA-binding region" description="OmpR/PhoB-type" evidence="7">
    <location>
        <begin position="125"/>
        <end position="222"/>
    </location>
</feature>
<dbReference type="PANTHER" id="PTHR48111:SF22">
    <property type="entry name" value="REGULATOR OF RPOS"/>
    <property type="match status" value="1"/>
</dbReference>
<gene>
    <name evidence="10" type="ORF">C0630_03315</name>
</gene>
<dbReference type="Pfam" id="PF00486">
    <property type="entry name" value="Trans_reg_C"/>
    <property type="match status" value="1"/>
</dbReference>
<sequence length="226" mass="25519">MYLLLIEDNPDLIENLCEFFESMGHTVDIAYNGLAGLGFALENSYDVIVLDLMLPGMDGLEVCSRLRREGHGTPVLMLTARDTLHNKLEGFASGADDYLVKPFALPELEARLNALSRRGRSEITRRRLIVGDLQFDPDTLRVERGGRRIELAPIPLKILALLMRRSPGVVRRVEIEREIWRDDPPDSDTLRAHLHALRTAIDRNFKPALLHTIRGMGYQLTGPDGR</sequence>
<dbReference type="SMART" id="SM00448">
    <property type="entry name" value="REC"/>
    <property type="match status" value="1"/>
</dbReference>
<dbReference type="InterPro" id="IPR016032">
    <property type="entry name" value="Sig_transdc_resp-reg_C-effctor"/>
</dbReference>
<keyword evidence="4 7" id="KW-0238">DNA-binding</keyword>
<evidence type="ECO:0000313" key="11">
    <source>
        <dbReference type="Proteomes" id="UP000235015"/>
    </source>
</evidence>
<dbReference type="GO" id="GO:0005829">
    <property type="term" value="C:cytosol"/>
    <property type="evidence" value="ECO:0007669"/>
    <property type="project" value="TreeGrafter"/>
</dbReference>
<protein>
    <submittedName>
        <fullName evidence="10">DNA-binding response regulator</fullName>
    </submittedName>
</protein>
<dbReference type="GO" id="GO:0006355">
    <property type="term" value="P:regulation of DNA-templated transcription"/>
    <property type="evidence" value="ECO:0007669"/>
    <property type="project" value="InterPro"/>
</dbReference>
<dbReference type="RefSeq" id="WP_273437802.1">
    <property type="nucleotide sequence ID" value="NZ_PKUN01000002.1"/>
</dbReference>
<dbReference type="SUPFAM" id="SSF46894">
    <property type="entry name" value="C-terminal effector domain of the bipartite response regulators"/>
    <property type="match status" value="1"/>
</dbReference>